<dbReference type="OrthoDB" id="9773381at2"/>
<dbReference type="Proteomes" id="UP000398217">
    <property type="component" value="Unassembled WGS sequence"/>
</dbReference>
<proteinExistence type="predicted"/>
<dbReference type="AlphaFoldDB" id="A0A5M4B894"/>
<organism evidence="2 3">
    <name type="scientific">Capnocytophaga felis</name>
    <dbReference type="NCBI Taxonomy" id="2267611"/>
    <lineage>
        <taxon>Bacteria</taxon>
        <taxon>Pseudomonadati</taxon>
        <taxon>Bacteroidota</taxon>
        <taxon>Flavobacteriia</taxon>
        <taxon>Flavobacteriales</taxon>
        <taxon>Flavobacteriaceae</taxon>
        <taxon>Capnocytophaga</taxon>
    </lineage>
</organism>
<evidence type="ECO:0000313" key="3">
    <source>
        <dbReference type="Proteomes" id="UP000398217"/>
    </source>
</evidence>
<reference evidence="3" key="1">
    <citation type="journal article" date="2020" name="Int. J. Syst. Evol. Microbiol.">
        <title>Capnocytophaga felis sp. nov. isolated from the feline oral cavity.</title>
        <authorList>
            <person name="Suzuki M."/>
            <person name="Umeda K."/>
            <person name="Kimura M."/>
            <person name="Imaoka K."/>
            <person name="Morikawa S."/>
            <person name="Maeda K."/>
        </authorList>
    </citation>
    <scope>NUCLEOTIDE SEQUENCE [LARGE SCALE GENOMIC DNA]</scope>
    <source>
        <strain evidence="3">KC07070</strain>
    </source>
</reference>
<dbReference type="EMBL" id="BLBC01000006">
    <property type="protein sequence ID" value="GET45813.1"/>
    <property type="molecule type" value="Genomic_DNA"/>
</dbReference>
<dbReference type="RefSeq" id="WP_155284480.1">
    <property type="nucleotide sequence ID" value="NZ_BLBC01000006.1"/>
</dbReference>
<feature type="chain" id="PRO_5024406781" evidence="1">
    <location>
        <begin position="19"/>
        <end position="293"/>
    </location>
</feature>
<protein>
    <submittedName>
        <fullName evidence="2">DUF4835 domain-containing protein</fullName>
    </submittedName>
</protein>
<gene>
    <name evidence="2" type="ORF">RCZ01_11150</name>
</gene>
<sequence>MKKILFVLALILGCNLHSQELNCIVTVNTQKVNVTNKSVFKTLEKSLQEFINKTQWTSQKVRENERIQCSFTFVINKYEGNRFEASLLVQSSRPVFNTSYQTSVVNLQDKEVMFNYQEYEPLSFNENSFQSNLTSVVAYYVYLILGFDADTFSEMGGNHYFTKAQNVVISAQSSGFSGWTDDGNNNRWLLATELLSENYQKYHQAFYQYHRLGLDTMTANEKQGKEEIQKAILLLEQIPSLRLNSYAMNLFFNAKTDEIVSVFSGGSIFNTSALKEALSKIAPWQATKWNQIK</sequence>
<dbReference type="Pfam" id="PF16119">
    <property type="entry name" value="DUF4835"/>
    <property type="match status" value="1"/>
</dbReference>
<feature type="signal peptide" evidence="1">
    <location>
        <begin position="1"/>
        <end position="18"/>
    </location>
</feature>
<evidence type="ECO:0000256" key="1">
    <source>
        <dbReference type="SAM" id="SignalP"/>
    </source>
</evidence>
<keyword evidence="3" id="KW-1185">Reference proteome</keyword>
<evidence type="ECO:0000313" key="2">
    <source>
        <dbReference type="EMBL" id="GET45813.1"/>
    </source>
</evidence>
<comment type="caution">
    <text evidence="2">The sequence shown here is derived from an EMBL/GenBank/DDBJ whole genome shotgun (WGS) entry which is preliminary data.</text>
</comment>
<keyword evidence="1" id="KW-0732">Signal</keyword>
<accession>A0A5M4B894</accession>
<dbReference type="InterPro" id="IPR032274">
    <property type="entry name" value="DUF4835"/>
</dbReference>
<name>A0A5M4B894_9FLAO</name>